<dbReference type="InterPro" id="IPR018499">
    <property type="entry name" value="Tetraspanin/Peripherin"/>
</dbReference>
<protein>
    <recommendedName>
        <fullName evidence="8">Tetraspanin</fullName>
    </recommendedName>
</protein>
<evidence type="ECO:0000313" key="6">
    <source>
        <dbReference type="EMBL" id="KAK9765783.1"/>
    </source>
</evidence>
<comment type="caution">
    <text evidence="6">The sequence shown here is derived from an EMBL/GenBank/DDBJ whole genome shotgun (WGS) entry which is preliminary data.</text>
</comment>
<keyword evidence="2 5" id="KW-0812">Transmembrane</keyword>
<sequence>MNPPVSLITFNMKLTLFVSIVLFIATGGVLGGFGYYFFITPFKRRAIVISTEMIFASLALGGFIVLTSLIGLLGFLSPLRRKGVLTCFIWLIAIVFLAQVGLGGLVWFNSLTIRGSYSDKWREWDPSLRAVFQETDQCCGYYQETDFPAISPLCQVQPTNLPGCVDAIHIFTENYLQRIYTLLFSFTAIDVMAILATLVVIQASRDQKRSEVSKRYSQISELTEISRLNLVYIRNLQEEFRSIQYAS</sequence>
<evidence type="ECO:0000256" key="2">
    <source>
        <dbReference type="ARBA" id="ARBA00022692"/>
    </source>
</evidence>
<feature type="transmembrane region" description="Helical" evidence="5">
    <location>
        <begin position="179"/>
        <end position="201"/>
    </location>
</feature>
<evidence type="ECO:0000256" key="3">
    <source>
        <dbReference type="ARBA" id="ARBA00022989"/>
    </source>
</evidence>
<name>A0ABR2WWC5_9FUNG</name>
<evidence type="ECO:0000313" key="7">
    <source>
        <dbReference type="Proteomes" id="UP001479436"/>
    </source>
</evidence>
<reference evidence="6 7" key="1">
    <citation type="submission" date="2023-04" db="EMBL/GenBank/DDBJ databases">
        <title>Genome of Basidiobolus ranarum AG-B5.</title>
        <authorList>
            <person name="Stajich J.E."/>
            <person name="Carter-House D."/>
            <person name="Gryganskyi A."/>
        </authorList>
    </citation>
    <scope>NUCLEOTIDE SEQUENCE [LARGE SCALE GENOMIC DNA]</scope>
    <source>
        <strain evidence="6 7">AG-B5</strain>
    </source>
</reference>
<keyword evidence="3 5" id="KW-1133">Transmembrane helix</keyword>
<dbReference type="Pfam" id="PF00335">
    <property type="entry name" value="Tetraspanin"/>
    <property type="match status" value="1"/>
</dbReference>
<evidence type="ECO:0000256" key="1">
    <source>
        <dbReference type="ARBA" id="ARBA00004141"/>
    </source>
</evidence>
<feature type="transmembrane region" description="Helical" evidence="5">
    <location>
        <begin position="53"/>
        <end position="76"/>
    </location>
</feature>
<evidence type="ECO:0000256" key="5">
    <source>
        <dbReference type="SAM" id="Phobius"/>
    </source>
</evidence>
<dbReference type="EMBL" id="JASJQH010000226">
    <property type="protein sequence ID" value="KAK9765783.1"/>
    <property type="molecule type" value="Genomic_DNA"/>
</dbReference>
<evidence type="ECO:0008006" key="8">
    <source>
        <dbReference type="Google" id="ProtNLM"/>
    </source>
</evidence>
<evidence type="ECO:0000256" key="4">
    <source>
        <dbReference type="ARBA" id="ARBA00023136"/>
    </source>
</evidence>
<feature type="transmembrane region" description="Helical" evidence="5">
    <location>
        <begin position="88"/>
        <end position="108"/>
    </location>
</feature>
<keyword evidence="7" id="KW-1185">Reference proteome</keyword>
<organism evidence="6 7">
    <name type="scientific">Basidiobolus ranarum</name>
    <dbReference type="NCBI Taxonomy" id="34480"/>
    <lineage>
        <taxon>Eukaryota</taxon>
        <taxon>Fungi</taxon>
        <taxon>Fungi incertae sedis</taxon>
        <taxon>Zoopagomycota</taxon>
        <taxon>Entomophthoromycotina</taxon>
        <taxon>Basidiobolomycetes</taxon>
        <taxon>Basidiobolales</taxon>
        <taxon>Basidiobolaceae</taxon>
        <taxon>Basidiobolus</taxon>
    </lineage>
</organism>
<proteinExistence type="predicted"/>
<dbReference type="Proteomes" id="UP001479436">
    <property type="component" value="Unassembled WGS sequence"/>
</dbReference>
<comment type="subcellular location">
    <subcellularLocation>
        <location evidence="1">Membrane</location>
        <topology evidence="1">Multi-pass membrane protein</topology>
    </subcellularLocation>
</comment>
<gene>
    <name evidence="6" type="ORF">K7432_005621</name>
</gene>
<accession>A0ABR2WWC5</accession>
<keyword evidence="4 5" id="KW-0472">Membrane</keyword>
<feature type="transmembrane region" description="Helical" evidence="5">
    <location>
        <begin position="14"/>
        <end position="38"/>
    </location>
</feature>